<dbReference type="InterPro" id="IPR029018">
    <property type="entry name" value="Hex-like_dom2"/>
</dbReference>
<dbReference type="InterPro" id="IPR024240">
    <property type="entry name" value="NAGLU_N"/>
</dbReference>
<dbReference type="Pfam" id="PF12971">
    <property type="entry name" value="NAGLU_N"/>
    <property type="match status" value="1"/>
</dbReference>
<dbReference type="Proteomes" id="UP000502823">
    <property type="component" value="Unassembled WGS sequence"/>
</dbReference>
<dbReference type="GO" id="GO:0016787">
    <property type="term" value="F:hydrolase activity"/>
    <property type="evidence" value="ECO:0007669"/>
    <property type="project" value="UniProtKB-KW"/>
</dbReference>
<dbReference type="InterPro" id="IPR007781">
    <property type="entry name" value="NAGLU"/>
</dbReference>
<dbReference type="AlphaFoldDB" id="A0A6L2Q0L1"/>
<accession>A0A6L2Q0L1</accession>
<dbReference type="Gene3D" id="3.30.379.10">
    <property type="entry name" value="Chitobiase/beta-hexosaminidase domain 2-like"/>
    <property type="match status" value="1"/>
</dbReference>
<proteinExistence type="predicted"/>
<feature type="domain" description="Alpha-N-acetylglucosaminidase N-terminal" evidence="3">
    <location>
        <begin position="27"/>
        <end position="111"/>
    </location>
</feature>
<evidence type="ECO:0000313" key="4">
    <source>
        <dbReference type="EMBL" id="GFG36358.1"/>
    </source>
</evidence>
<evidence type="ECO:0000256" key="1">
    <source>
        <dbReference type="ARBA" id="ARBA00022801"/>
    </source>
</evidence>
<dbReference type="InParanoid" id="A0A6L2Q0L1"/>
<dbReference type="PANTHER" id="PTHR12872">
    <property type="entry name" value="ALPHA-N-ACETYLGLUCOSAMINIDASE"/>
    <property type="match status" value="1"/>
</dbReference>
<gene>
    <name evidence="4" type="ORF">Cfor_01987</name>
</gene>
<dbReference type="PANTHER" id="PTHR12872:SF1">
    <property type="entry name" value="ALPHA-N-ACETYLGLUCOSAMINIDASE"/>
    <property type="match status" value="1"/>
</dbReference>
<keyword evidence="5" id="KW-1185">Reference proteome</keyword>
<evidence type="ECO:0000259" key="2">
    <source>
        <dbReference type="Pfam" id="PF05089"/>
    </source>
</evidence>
<feature type="non-terminal residue" evidence="4">
    <location>
        <position position="340"/>
    </location>
</feature>
<evidence type="ECO:0000313" key="5">
    <source>
        <dbReference type="Proteomes" id="UP000502823"/>
    </source>
</evidence>
<protein>
    <recommendedName>
        <fullName evidence="6">Alpha-N-acetylglucosaminidase</fullName>
    </recommendedName>
</protein>
<dbReference type="EMBL" id="BLKM01006181">
    <property type="protein sequence ID" value="GFG36358.1"/>
    <property type="molecule type" value="Genomic_DNA"/>
</dbReference>
<organism evidence="4 5">
    <name type="scientific">Coptotermes formosanus</name>
    <name type="common">Formosan subterranean termite</name>
    <dbReference type="NCBI Taxonomy" id="36987"/>
    <lineage>
        <taxon>Eukaryota</taxon>
        <taxon>Metazoa</taxon>
        <taxon>Ecdysozoa</taxon>
        <taxon>Arthropoda</taxon>
        <taxon>Hexapoda</taxon>
        <taxon>Insecta</taxon>
        <taxon>Pterygota</taxon>
        <taxon>Neoptera</taxon>
        <taxon>Polyneoptera</taxon>
        <taxon>Dictyoptera</taxon>
        <taxon>Blattodea</taxon>
        <taxon>Blattoidea</taxon>
        <taxon>Termitoidae</taxon>
        <taxon>Rhinotermitidae</taxon>
        <taxon>Coptotermes</taxon>
    </lineage>
</organism>
<dbReference type="Gene3D" id="3.20.20.80">
    <property type="entry name" value="Glycosidases"/>
    <property type="match status" value="1"/>
</dbReference>
<comment type="caution">
    <text evidence="4">The sequence shown here is derived from an EMBL/GenBank/DDBJ whole genome shotgun (WGS) entry which is preliminary data.</text>
</comment>
<dbReference type="Pfam" id="PF05089">
    <property type="entry name" value="NAGLU"/>
    <property type="match status" value="1"/>
</dbReference>
<dbReference type="OrthoDB" id="64736at2759"/>
<dbReference type="InterPro" id="IPR024733">
    <property type="entry name" value="NAGLU_tim-barrel"/>
</dbReference>
<evidence type="ECO:0008006" key="6">
    <source>
        <dbReference type="Google" id="ProtNLM"/>
    </source>
</evidence>
<name>A0A6L2Q0L1_COPFO</name>
<feature type="domain" description="Alpha-N-acetylglucosaminidase tim-barrel" evidence="2">
    <location>
        <begin position="125"/>
        <end position="340"/>
    </location>
</feature>
<keyword evidence="1" id="KW-0378">Hydrolase</keyword>
<evidence type="ECO:0000259" key="3">
    <source>
        <dbReference type="Pfam" id="PF12971"/>
    </source>
</evidence>
<sequence>MSEYNLTGFHSTLGYLKAQASPQVQAQAAAGVIERLIPDKARLFHVTVDPKLGPVGKHTFKVLKEDGQITVNIVGTSGVAAVWGFHHYLKYYCFCHVSWDSDQLAVPEDLPPVNITVVSADRFHYYQNVCTTSYSFVWWDWPRWRREIDWMALNGINLALAFTGQEAIWQRVYSKLNLTQEDISEHFSGPAFLAWLRMGNIRAFGGPLPDSWHTQSLALQHRILQHMRNLGIIPVLPAFAGHVPRAFKRLYPDTPMTLMVDWNNFSDEYCCPYLLEPTSPLFRTVGSMFISELIAEFGTDHIYSCDTFNEMTPHNSSATYLSQVSSNIFLAITDVDPSAV</sequence>
<reference evidence="5" key="1">
    <citation type="submission" date="2020-01" db="EMBL/GenBank/DDBJ databases">
        <title>Draft genome sequence of the Termite Coptotermes fromosanus.</title>
        <authorList>
            <person name="Itakura S."/>
            <person name="Yosikawa Y."/>
            <person name="Umezawa K."/>
        </authorList>
    </citation>
    <scope>NUCLEOTIDE SEQUENCE [LARGE SCALE GENOMIC DNA]</scope>
</reference>